<organism evidence="7 8">
    <name type="scientific">Nocardioides massiliensis</name>
    <dbReference type="NCBI Taxonomy" id="1325935"/>
    <lineage>
        <taxon>Bacteria</taxon>
        <taxon>Bacillati</taxon>
        <taxon>Actinomycetota</taxon>
        <taxon>Actinomycetes</taxon>
        <taxon>Propionibacteriales</taxon>
        <taxon>Nocardioidaceae</taxon>
        <taxon>Nocardioides</taxon>
    </lineage>
</organism>
<dbReference type="Proteomes" id="UP001240447">
    <property type="component" value="Unassembled WGS sequence"/>
</dbReference>
<dbReference type="InterPro" id="IPR023753">
    <property type="entry name" value="FAD/NAD-binding_dom"/>
</dbReference>
<dbReference type="PANTHER" id="PTHR43557:SF2">
    <property type="entry name" value="RIESKE DOMAIN-CONTAINING PROTEIN-RELATED"/>
    <property type="match status" value="1"/>
</dbReference>
<dbReference type="SUPFAM" id="SSF51905">
    <property type="entry name" value="FAD/NAD(P)-binding domain"/>
    <property type="match status" value="2"/>
</dbReference>
<feature type="domain" description="FAD/NAD(P)-binding" evidence="5">
    <location>
        <begin position="3"/>
        <end position="299"/>
    </location>
</feature>
<sequence>MSRTVIVGSSVGGVRTAQSLRSEGYEGEIVLVGEEQELPYDKPPLSKGVLVGTATAESVRLLTQEAAERDSIRLVLGHRATRLDVAAHRVELEGLDPLSYDQVVIATGARARPSPWGERPGIHVIRTLQDAQLLRQDLVAGGHVVVVGGGFIGAEVASSARILGLEVTMVDPLPVPMSRVFNPEIGKWFAALHERHGVRALFDVGVEVIDGERGNFTVRLTDGSSVSAAVVVIGIGSEPNDAWLKSSGLVVDNGLVCDEYCRAVDVHNVYGVGDVARWFHPTYRTEVRVEHWTNAVDQAVCVAHNIVHPEDARSYAPLEYVWSDQHDWKIQVVGRTAGGSTEHVMIGDPATDNRFAVLYTPDGTTMSGAAVVNWPRALVLCRKGLRDGTPLDEVCESISAAAAKG</sequence>
<keyword evidence="2" id="KW-0285">Flavoprotein</keyword>
<evidence type="ECO:0000256" key="1">
    <source>
        <dbReference type="ARBA" id="ARBA00001974"/>
    </source>
</evidence>
<dbReference type="InterPro" id="IPR016156">
    <property type="entry name" value="FAD/NAD-linked_Rdtase_dimer_sf"/>
</dbReference>
<evidence type="ECO:0000259" key="6">
    <source>
        <dbReference type="Pfam" id="PF14759"/>
    </source>
</evidence>
<dbReference type="RefSeq" id="WP_068122664.1">
    <property type="nucleotide sequence ID" value="NZ_JAUSQM010000001.1"/>
</dbReference>
<comment type="caution">
    <text evidence="7">The sequence shown here is derived from an EMBL/GenBank/DDBJ whole genome shotgun (WGS) entry which is preliminary data.</text>
</comment>
<proteinExistence type="predicted"/>
<dbReference type="Pfam" id="PF07992">
    <property type="entry name" value="Pyr_redox_2"/>
    <property type="match status" value="1"/>
</dbReference>
<dbReference type="GO" id="GO:0008860">
    <property type="term" value="F:ferredoxin-NAD+ reductase activity"/>
    <property type="evidence" value="ECO:0007669"/>
    <property type="project" value="UniProtKB-EC"/>
</dbReference>
<reference evidence="7 8" key="1">
    <citation type="submission" date="2023-07" db="EMBL/GenBank/DDBJ databases">
        <title>Sequencing the genomes of 1000 actinobacteria strains.</title>
        <authorList>
            <person name="Klenk H.-P."/>
        </authorList>
    </citation>
    <scope>NUCLEOTIDE SEQUENCE [LARGE SCALE GENOMIC DNA]</scope>
    <source>
        <strain evidence="7 8">GD13</strain>
    </source>
</reference>
<dbReference type="InterPro" id="IPR028202">
    <property type="entry name" value="Reductase_C"/>
</dbReference>
<dbReference type="InterPro" id="IPR036188">
    <property type="entry name" value="FAD/NAD-bd_sf"/>
</dbReference>
<comment type="cofactor">
    <cofactor evidence="1">
        <name>FAD</name>
        <dbReference type="ChEBI" id="CHEBI:57692"/>
    </cofactor>
</comment>
<dbReference type="Gene3D" id="3.30.390.30">
    <property type="match status" value="1"/>
</dbReference>
<name>A0ABT9NUK4_9ACTN</name>
<keyword evidence="3" id="KW-0274">FAD</keyword>
<dbReference type="SUPFAM" id="SSF55424">
    <property type="entry name" value="FAD/NAD-linked reductases, dimerisation (C-terminal) domain"/>
    <property type="match status" value="1"/>
</dbReference>
<gene>
    <name evidence="7" type="ORF">J2S59_003489</name>
</gene>
<evidence type="ECO:0000259" key="5">
    <source>
        <dbReference type="Pfam" id="PF07992"/>
    </source>
</evidence>
<evidence type="ECO:0000256" key="3">
    <source>
        <dbReference type="ARBA" id="ARBA00022827"/>
    </source>
</evidence>
<dbReference type="EC" id="1.18.1.3" evidence="7"/>
<dbReference type="EMBL" id="JAUSQM010000001">
    <property type="protein sequence ID" value="MDP9823680.1"/>
    <property type="molecule type" value="Genomic_DNA"/>
</dbReference>
<evidence type="ECO:0000256" key="4">
    <source>
        <dbReference type="ARBA" id="ARBA00023002"/>
    </source>
</evidence>
<evidence type="ECO:0000313" key="8">
    <source>
        <dbReference type="Proteomes" id="UP001240447"/>
    </source>
</evidence>
<evidence type="ECO:0000256" key="2">
    <source>
        <dbReference type="ARBA" id="ARBA00022630"/>
    </source>
</evidence>
<dbReference type="PANTHER" id="PTHR43557">
    <property type="entry name" value="APOPTOSIS-INDUCING FACTOR 1"/>
    <property type="match status" value="1"/>
</dbReference>
<dbReference type="PRINTS" id="PR00411">
    <property type="entry name" value="PNDRDTASEI"/>
</dbReference>
<dbReference type="PRINTS" id="PR00368">
    <property type="entry name" value="FADPNR"/>
</dbReference>
<dbReference type="Gene3D" id="3.50.50.60">
    <property type="entry name" value="FAD/NAD(P)-binding domain"/>
    <property type="match status" value="2"/>
</dbReference>
<protein>
    <submittedName>
        <fullName evidence="7">Phthalate 3,4-dioxygenase ferredoxin reductase subunit</fullName>
        <ecNumber evidence="7">1.18.1.3</ecNumber>
    </submittedName>
</protein>
<keyword evidence="4 7" id="KW-0560">Oxidoreductase</keyword>
<dbReference type="InterPro" id="IPR050446">
    <property type="entry name" value="FAD-oxidoreductase/Apoptosis"/>
</dbReference>
<keyword evidence="8" id="KW-1185">Reference proteome</keyword>
<evidence type="ECO:0000313" key="7">
    <source>
        <dbReference type="EMBL" id="MDP9823680.1"/>
    </source>
</evidence>
<dbReference type="Pfam" id="PF14759">
    <property type="entry name" value="Reductase_C"/>
    <property type="match status" value="1"/>
</dbReference>
<feature type="domain" description="Reductase C-terminal" evidence="6">
    <location>
        <begin position="320"/>
        <end position="392"/>
    </location>
</feature>
<accession>A0ABT9NUK4</accession>